<keyword evidence="5" id="KW-0548">Nucleotidyltransferase</keyword>
<keyword evidence="5" id="KW-0808">Transferase</keyword>
<reference evidence="5 6" key="1">
    <citation type="submission" date="2024-04" db="EMBL/GenBank/DDBJ databases">
        <title>Novel species of the genus Ideonella isolated from streams.</title>
        <authorList>
            <person name="Lu H."/>
        </authorList>
    </citation>
    <scope>NUCLEOTIDE SEQUENCE [LARGE SCALE GENOMIC DNA]</scope>
    <source>
        <strain evidence="5 6">LYT19W</strain>
    </source>
</reference>
<dbReference type="CDD" id="cd01949">
    <property type="entry name" value="GGDEF"/>
    <property type="match status" value="1"/>
</dbReference>
<dbReference type="EC" id="2.7.7.65" evidence="1"/>
<dbReference type="Pfam" id="PF00990">
    <property type="entry name" value="GGDEF"/>
    <property type="match status" value="1"/>
</dbReference>
<dbReference type="SMART" id="SM00267">
    <property type="entry name" value="GGDEF"/>
    <property type="match status" value="1"/>
</dbReference>
<feature type="transmembrane region" description="Helical" evidence="3">
    <location>
        <begin position="299"/>
        <end position="319"/>
    </location>
</feature>
<dbReference type="PANTHER" id="PTHR45138">
    <property type="entry name" value="REGULATORY COMPONENTS OF SENSORY TRANSDUCTION SYSTEM"/>
    <property type="match status" value="1"/>
</dbReference>
<dbReference type="SUPFAM" id="SSF55073">
    <property type="entry name" value="Nucleotide cyclase"/>
    <property type="match status" value="1"/>
</dbReference>
<dbReference type="Pfam" id="PF07695">
    <property type="entry name" value="7TMR-DISM_7TM"/>
    <property type="match status" value="1"/>
</dbReference>
<name>A0ABU9C435_9BURK</name>
<protein>
    <recommendedName>
        <fullName evidence="1">diguanylate cyclase</fullName>
        <ecNumber evidence="1">2.7.7.65</ecNumber>
    </recommendedName>
</protein>
<dbReference type="PANTHER" id="PTHR45138:SF9">
    <property type="entry name" value="DIGUANYLATE CYCLASE DGCM-RELATED"/>
    <property type="match status" value="1"/>
</dbReference>
<keyword evidence="6" id="KW-1185">Reference proteome</keyword>
<dbReference type="Gene3D" id="2.60.40.2380">
    <property type="match status" value="1"/>
</dbReference>
<keyword evidence="3" id="KW-0472">Membrane</keyword>
<dbReference type="RefSeq" id="WP_341397346.1">
    <property type="nucleotide sequence ID" value="NZ_JBBUTI010000001.1"/>
</dbReference>
<evidence type="ECO:0000313" key="5">
    <source>
        <dbReference type="EMBL" id="MEK8045202.1"/>
    </source>
</evidence>
<dbReference type="InterPro" id="IPR029787">
    <property type="entry name" value="Nucleotide_cyclase"/>
</dbReference>
<keyword evidence="3" id="KW-1133">Transmembrane helix</keyword>
<accession>A0ABU9C435</accession>
<dbReference type="InterPro" id="IPR011623">
    <property type="entry name" value="7TMR_DISM_rcpt_extracell_dom1"/>
</dbReference>
<dbReference type="InterPro" id="IPR011622">
    <property type="entry name" value="7TMR_DISM_rcpt_extracell_dom2"/>
</dbReference>
<dbReference type="PROSITE" id="PS50887">
    <property type="entry name" value="GGDEF"/>
    <property type="match status" value="1"/>
</dbReference>
<evidence type="ECO:0000313" key="6">
    <source>
        <dbReference type="Proteomes" id="UP001379945"/>
    </source>
</evidence>
<evidence type="ECO:0000256" key="3">
    <source>
        <dbReference type="SAM" id="Phobius"/>
    </source>
</evidence>
<evidence type="ECO:0000256" key="2">
    <source>
        <dbReference type="ARBA" id="ARBA00034247"/>
    </source>
</evidence>
<sequence length="636" mass="68951">MPHPALCRPAAAQRWPGALARRWQLLLSLFLLSLLLALPAISRAMPAREAVAMDYFEDPAGLMTADQIRQLPESAWQSTGNHNAKFGYTRSVFWFRANLTHDGHGSTRRLLEIGYPVLDSVDLWLSTYPDNGSEQAQQQQHLGDKLAFAERPIRHRNFVVPVTLQAGHTLAMLARVQTSSSMQFPLELWDPDAFASHDQDAMLLHGGYIGVMGGLLIYNLILLITVREKVYALYVAWVAAIGTFLTTLTGLSFQYLWPEATAWNDTALVVLLGLSGATGCAFAATFMKLQPLPAWRLSAVRALVVMNLVATAAAFVLPYSMGIKFSIVSAVLAIGLVTVLAALRANEGYKPGQIFLLAFGCVLAGGAILAANKFGLIERNLLTEHAAQIGSAIEVLLISLGLAARLNEERSLRESAQAAALRVQHEAREQLESRVRERTIELEAVNRKLSQLSMTDGLTAIPNRRYLDDVLARELEQATVAGKSLSVALVDVDHFKMFNDTHGHLAGDLCLQTVARELQAQALRTDDLVARYGGEEFCVVMPGAGPDGAIAVAERMRAAVQALAVDTGYGAVGITVSIGVCSLVPNHPDDLASLLKTADEALYRAKRAGRNRVVLNAGLVVPTTESLTELAIPPTR</sequence>
<keyword evidence="3" id="KW-0812">Transmembrane</keyword>
<dbReference type="GO" id="GO:0052621">
    <property type="term" value="F:diguanylate cyclase activity"/>
    <property type="evidence" value="ECO:0007669"/>
    <property type="project" value="UniProtKB-EC"/>
</dbReference>
<comment type="caution">
    <text evidence="5">The sequence shown here is derived from an EMBL/GenBank/DDBJ whole genome shotgun (WGS) entry which is preliminary data.</text>
</comment>
<dbReference type="EMBL" id="JBBUTI010000001">
    <property type="protein sequence ID" value="MEK8045202.1"/>
    <property type="molecule type" value="Genomic_DNA"/>
</dbReference>
<feature type="transmembrane region" description="Helical" evidence="3">
    <location>
        <begin position="355"/>
        <end position="374"/>
    </location>
</feature>
<organism evidence="5 6">
    <name type="scientific">Ideonella margarita</name>
    <dbReference type="NCBI Taxonomy" id="2984191"/>
    <lineage>
        <taxon>Bacteria</taxon>
        <taxon>Pseudomonadati</taxon>
        <taxon>Pseudomonadota</taxon>
        <taxon>Betaproteobacteria</taxon>
        <taxon>Burkholderiales</taxon>
        <taxon>Sphaerotilaceae</taxon>
        <taxon>Ideonella</taxon>
    </lineage>
</organism>
<feature type="transmembrane region" description="Helical" evidence="3">
    <location>
        <begin position="231"/>
        <end position="255"/>
    </location>
</feature>
<evidence type="ECO:0000256" key="1">
    <source>
        <dbReference type="ARBA" id="ARBA00012528"/>
    </source>
</evidence>
<dbReference type="InterPro" id="IPR050469">
    <property type="entry name" value="Diguanylate_Cyclase"/>
</dbReference>
<evidence type="ECO:0000259" key="4">
    <source>
        <dbReference type="PROSITE" id="PS50887"/>
    </source>
</evidence>
<dbReference type="Gene3D" id="3.30.70.270">
    <property type="match status" value="1"/>
</dbReference>
<feature type="transmembrane region" description="Helical" evidence="3">
    <location>
        <begin position="202"/>
        <end position="224"/>
    </location>
</feature>
<feature type="transmembrane region" description="Helical" evidence="3">
    <location>
        <begin position="267"/>
        <end position="287"/>
    </location>
</feature>
<dbReference type="InterPro" id="IPR000160">
    <property type="entry name" value="GGDEF_dom"/>
</dbReference>
<feature type="transmembrane region" description="Helical" evidence="3">
    <location>
        <begin position="325"/>
        <end position="343"/>
    </location>
</feature>
<dbReference type="InterPro" id="IPR043128">
    <property type="entry name" value="Rev_trsase/Diguanyl_cyclase"/>
</dbReference>
<feature type="domain" description="GGDEF" evidence="4">
    <location>
        <begin position="483"/>
        <end position="618"/>
    </location>
</feature>
<dbReference type="Pfam" id="PF07696">
    <property type="entry name" value="7TMR-DISMED2"/>
    <property type="match status" value="1"/>
</dbReference>
<dbReference type="NCBIfam" id="TIGR00254">
    <property type="entry name" value="GGDEF"/>
    <property type="match status" value="1"/>
</dbReference>
<gene>
    <name evidence="5" type="ORF">AACH00_02435</name>
</gene>
<comment type="catalytic activity">
    <reaction evidence="2">
        <text>2 GTP = 3',3'-c-di-GMP + 2 diphosphate</text>
        <dbReference type="Rhea" id="RHEA:24898"/>
        <dbReference type="ChEBI" id="CHEBI:33019"/>
        <dbReference type="ChEBI" id="CHEBI:37565"/>
        <dbReference type="ChEBI" id="CHEBI:58805"/>
        <dbReference type="EC" id="2.7.7.65"/>
    </reaction>
</comment>
<dbReference type="Proteomes" id="UP001379945">
    <property type="component" value="Unassembled WGS sequence"/>
</dbReference>
<proteinExistence type="predicted"/>